<dbReference type="AlphaFoldDB" id="A0AAN8JCC4"/>
<organism evidence="2 3">
    <name type="scientific">Patella caerulea</name>
    <name type="common">Rayed Mediterranean limpet</name>
    <dbReference type="NCBI Taxonomy" id="87958"/>
    <lineage>
        <taxon>Eukaryota</taxon>
        <taxon>Metazoa</taxon>
        <taxon>Spiralia</taxon>
        <taxon>Lophotrochozoa</taxon>
        <taxon>Mollusca</taxon>
        <taxon>Gastropoda</taxon>
        <taxon>Patellogastropoda</taxon>
        <taxon>Patelloidea</taxon>
        <taxon>Patellidae</taxon>
        <taxon>Patella</taxon>
    </lineage>
</organism>
<protein>
    <submittedName>
        <fullName evidence="2">Uncharacterized protein</fullName>
    </submittedName>
</protein>
<sequence length="423" mass="47511">MATMIKWIKKKCRRQSLPGKAPPSVDDLNNFKQLYTIKGGVSNQESYHIYDEIPTMSTANSPGQVAYAVVSLIQKLDTDDKSGHLDKMPLNENGLPKHKVSPRTRNANRPLPPRPSSSGRSAPCPLCRAVIKRGDVCPCVNYREHPTNTTCQCTTGGHTYNDCPESLIDQHFTNSRAFCSTTPSRNPRSVTSSDLNSAIYVPESRCSEASSGYYSDEGFSRQLDGLGMKKPVLRSSRSHNGFLAVPKMGSKIIKRSNSTNDASPTKGTKSPDYLSPIRLSTRPVPSCGVSRSTEKVKLITTGCKRKHSIGEAEGRQARIRTGLQSYRSLSCNRETSSIQRRLNFYRSNIEEDKSKTKVNIYDGKDDLLKRRLQEYRQKKITNASPLKTQTEHRNTQLYKDLVKTRRLSQEYNCENNQIFMAFL</sequence>
<gene>
    <name evidence="2" type="ORF">SNE40_016026</name>
</gene>
<accession>A0AAN8JCC4</accession>
<feature type="region of interest" description="Disordered" evidence="1">
    <location>
        <begin position="82"/>
        <end position="122"/>
    </location>
</feature>
<comment type="caution">
    <text evidence="2">The sequence shown here is derived from an EMBL/GenBank/DDBJ whole genome shotgun (WGS) entry which is preliminary data.</text>
</comment>
<feature type="region of interest" description="Disordered" evidence="1">
    <location>
        <begin position="253"/>
        <end position="274"/>
    </location>
</feature>
<feature type="compositionally biased region" description="Polar residues" evidence="1">
    <location>
        <begin position="255"/>
        <end position="268"/>
    </location>
</feature>
<proteinExistence type="predicted"/>
<evidence type="ECO:0000256" key="1">
    <source>
        <dbReference type="SAM" id="MobiDB-lite"/>
    </source>
</evidence>
<evidence type="ECO:0000313" key="2">
    <source>
        <dbReference type="EMBL" id="KAK6172353.1"/>
    </source>
</evidence>
<name>A0AAN8JCC4_PATCE</name>
<reference evidence="2 3" key="1">
    <citation type="submission" date="2024-01" db="EMBL/GenBank/DDBJ databases">
        <title>The genome of the rayed Mediterranean limpet Patella caerulea (Linnaeus, 1758).</title>
        <authorList>
            <person name="Anh-Thu Weber A."/>
            <person name="Halstead-Nussloch G."/>
        </authorList>
    </citation>
    <scope>NUCLEOTIDE SEQUENCE [LARGE SCALE GENOMIC DNA]</scope>
    <source>
        <strain evidence="2">AATW-2023a</strain>
        <tissue evidence="2">Whole specimen</tissue>
    </source>
</reference>
<keyword evidence="3" id="KW-1185">Reference proteome</keyword>
<dbReference type="Proteomes" id="UP001347796">
    <property type="component" value="Unassembled WGS sequence"/>
</dbReference>
<evidence type="ECO:0000313" key="3">
    <source>
        <dbReference type="Proteomes" id="UP001347796"/>
    </source>
</evidence>
<dbReference type="EMBL" id="JAZGQO010000011">
    <property type="protein sequence ID" value="KAK6172353.1"/>
    <property type="molecule type" value="Genomic_DNA"/>
</dbReference>